<dbReference type="Proteomes" id="UP000436483">
    <property type="component" value="Unassembled WGS sequence"/>
</dbReference>
<reference evidence="1 2" key="1">
    <citation type="submission" date="2019-12" db="EMBL/GenBank/DDBJ databases">
        <authorList>
            <person name="Yuan C.-G."/>
        </authorList>
    </citation>
    <scope>NUCLEOTIDE SEQUENCE [LARGE SCALE GENOMIC DNA]</scope>
    <source>
        <strain evidence="1 2">KCTC 23863</strain>
    </source>
</reference>
<evidence type="ECO:0000313" key="2">
    <source>
        <dbReference type="Proteomes" id="UP000436483"/>
    </source>
</evidence>
<reference evidence="1 2" key="2">
    <citation type="submission" date="2020-01" db="EMBL/GenBank/DDBJ databases">
        <title>Microvirga sp. nov., an arsenate reduction bacterium isolated from Tibet hotspring sediments.</title>
        <authorList>
            <person name="Xian W.-D."/>
            <person name="Li W.-J."/>
        </authorList>
    </citation>
    <scope>NUCLEOTIDE SEQUENCE [LARGE SCALE GENOMIC DNA]</scope>
    <source>
        <strain evidence="1 2">KCTC 23863</strain>
    </source>
</reference>
<evidence type="ECO:0000313" key="1">
    <source>
        <dbReference type="EMBL" id="MXQ12985.1"/>
    </source>
</evidence>
<dbReference type="RefSeq" id="WP_160885573.1">
    <property type="nucleotide sequence ID" value="NZ_WURB01000012.1"/>
</dbReference>
<gene>
    <name evidence="1" type="ORF">GR328_16270</name>
</gene>
<dbReference type="OrthoDB" id="1898893at2"/>
<proteinExistence type="predicted"/>
<name>A0A7X3MU23_9HYPH</name>
<dbReference type="EMBL" id="WURB01000012">
    <property type="protein sequence ID" value="MXQ12985.1"/>
    <property type="molecule type" value="Genomic_DNA"/>
</dbReference>
<sequence length="132" mass="15407">MTMFEELSASDRKILFRGHPVYADPATKRLRWKHWDHPTYSGKFNVIRALCDNGNLVLYRDTALIWEFPTDFLRCFNQVYVLTYMFMGSPMSAYLRVEGLPFEMMTPVDHQLTTGAHLRVERALCPQDAART</sequence>
<dbReference type="InterPro" id="IPR036426">
    <property type="entry name" value="Bulb-type_lectin_dom_sf"/>
</dbReference>
<accession>A0A7X3MU23</accession>
<dbReference type="SUPFAM" id="SSF51110">
    <property type="entry name" value="alpha-D-mannose-specific plant lectins"/>
    <property type="match status" value="1"/>
</dbReference>
<protein>
    <submittedName>
        <fullName evidence="1">Uncharacterized protein</fullName>
    </submittedName>
</protein>
<dbReference type="AlphaFoldDB" id="A0A7X3MU23"/>
<comment type="caution">
    <text evidence="1">The sequence shown here is derived from an EMBL/GenBank/DDBJ whole genome shotgun (WGS) entry which is preliminary data.</text>
</comment>
<organism evidence="1 2">
    <name type="scientific">Microvirga makkahensis</name>
    <dbReference type="NCBI Taxonomy" id="1128670"/>
    <lineage>
        <taxon>Bacteria</taxon>
        <taxon>Pseudomonadati</taxon>
        <taxon>Pseudomonadota</taxon>
        <taxon>Alphaproteobacteria</taxon>
        <taxon>Hyphomicrobiales</taxon>
        <taxon>Methylobacteriaceae</taxon>
        <taxon>Microvirga</taxon>
    </lineage>
</organism>
<keyword evidence="2" id="KW-1185">Reference proteome</keyword>